<reference evidence="2" key="1">
    <citation type="submission" date="2024-01" db="EMBL/GenBank/DDBJ databases">
        <authorList>
            <person name="Webb A."/>
        </authorList>
    </citation>
    <scope>NUCLEOTIDE SEQUENCE</scope>
    <source>
        <strain evidence="2">Pm1</strain>
    </source>
</reference>
<protein>
    <submittedName>
        <fullName evidence="2">Uncharacterized protein</fullName>
    </submittedName>
</protein>
<keyword evidence="1" id="KW-0732">Signal</keyword>
<evidence type="ECO:0000256" key="1">
    <source>
        <dbReference type="SAM" id="SignalP"/>
    </source>
</evidence>
<dbReference type="EMBL" id="CAKLBY020000394">
    <property type="protein sequence ID" value="CAK7948195.1"/>
    <property type="molecule type" value="Genomic_DNA"/>
</dbReference>
<comment type="caution">
    <text evidence="2">The sequence shown here is derived from an EMBL/GenBank/DDBJ whole genome shotgun (WGS) entry which is preliminary data.</text>
</comment>
<dbReference type="AlphaFoldDB" id="A0AAV1VPP1"/>
<accession>A0AAV1VPP1</accession>
<proteinExistence type="predicted"/>
<evidence type="ECO:0000313" key="2">
    <source>
        <dbReference type="EMBL" id="CAK7948195.1"/>
    </source>
</evidence>
<feature type="signal peptide" evidence="1">
    <location>
        <begin position="1"/>
        <end position="20"/>
    </location>
</feature>
<gene>
    <name evidence="2" type="ORF">PM001_LOCUS33345</name>
</gene>
<feature type="chain" id="PRO_5043999086" evidence="1">
    <location>
        <begin position="21"/>
        <end position="145"/>
    </location>
</feature>
<dbReference type="Proteomes" id="UP001162060">
    <property type="component" value="Unassembled WGS sequence"/>
</dbReference>
<sequence>MTYVRSVALLAGLVLSSSVAFQVIVDPLDEAKNGSSRPMAVNDVAFLTTTACHPSLYGAGVTNRICFTDFLTVKTLDGGVLNRFQVRGCHVNTEIELGYCRDGACPTTSAYEVVIYSEPWSVMSNAPYIREIVQVPSEPAPRADM</sequence>
<name>A0AAV1VPP1_9STRA</name>
<organism evidence="2 3">
    <name type="scientific">Peronospora matthiolae</name>
    <dbReference type="NCBI Taxonomy" id="2874970"/>
    <lineage>
        <taxon>Eukaryota</taxon>
        <taxon>Sar</taxon>
        <taxon>Stramenopiles</taxon>
        <taxon>Oomycota</taxon>
        <taxon>Peronosporomycetes</taxon>
        <taxon>Peronosporales</taxon>
        <taxon>Peronosporaceae</taxon>
        <taxon>Peronospora</taxon>
    </lineage>
</organism>
<evidence type="ECO:0000313" key="3">
    <source>
        <dbReference type="Proteomes" id="UP001162060"/>
    </source>
</evidence>